<dbReference type="Proteomes" id="UP000076738">
    <property type="component" value="Unassembled WGS sequence"/>
</dbReference>
<evidence type="ECO:0000256" key="3">
    <source>
        <dbReference type="ARBA" id="ARBA00022737"/>
    </source>
</evidence>
<evidence type="ECO:0000259" key="7">
    <source>
        <dbReference type="Pfam" id="PF18122"/>
    </source>
</evidence>
<dbReference type="GO" id="GO:0007091">
    <property type="term" value="P:metaphase/anaphase transition of mitotic cell cycle"/>
    <property type="evidence" value="ECO:0007669"/>
    <property type="project" value="TreeGrafter"/>
</dbReference>
<dbReference type="InterPro" id="IPR024990">
    <property type="entry name" value="Apc1"/>
</dbReference>
<evidence type="ECO:0000259" key="8">
    <source>
        <dbReference type="Pfam" id="PF21282"/>
    </source>
</evidence>
<dbReference type="Pfam" id="PF21282">
    <property type="entry name" value="APC1_3rd"/>
    <property type="match status" value="1"/>
</dbReference>
<dbReference type="Gene3D" id="1.25.10.10">
    <property type="entry name" value="Leucine-rich Repeat Variant"/>
    <property type="match status" value="2"/>
</dbReference>
<name>A0A167NEQ6_CALVF</name>
<dbReference type="GO" id="GO:0070979">
    <property type="term" value="P:protein K11-linked ubiquitination"/>
    <property type="evidence" value="ECO:0007669"/>
    <property type="project" value="TreeGrafter"/>
</dbReference>
<organism evidence="9 10">
    <name type="scientific">Calocera viscosa (strain TUFC12733)</name>
    <dbReference type="NCBI Taxonomy" id="1330018"/>
    <lineage>
        <taxon>Eukaryota</taxon>
        <taxon>Fungi</taxon>
        <taxon>Dikarya</taxon>
        <taxon>Basidiomycota</taxon>
        <taxon>Agaricomycotina</taxon>
        <taxon>Dacrymycetes</taxon>
        <taxon>Dacrymycetales</taxon>
        <taxon>Dacrymycetaceae</taxon>
        <taxon>Calocera</taxon>
    </lineage>
</organism>
<keyword evidence="5" id="KW-0131">Cell cycle</keyword>
<dbReference type="InterPro" id="IPR041221">
    <property type="entry name" value="APC1_C"/>
</dbReference>
<evidence type="ECO:0000256" key="1">
    <source>
        <dbReference type="ARBA" id="ARBA00010547"/>
    </source>
</evidence>
<gene>
    <name evidence="9" type="ORF">CALVIDRAFT_513435</name>
</gene>
<evidence type="ECO:0000313" key="9">
    <source>
        <dbReference type="EMBL" id="KZO97634.1"/>
    </source>
</evidence>
<keyword evidence="3" id="KW-0677">Repeat</keyword>
<proteinExistence type="inferred from homology"/>
<evidence type="ECO:0000256" key="4">
    <source>
        <dbReference type="ARBA" id="ARBA00022776"/>
    </source>
</evidence>
<feature type="domain" description="Anaphase-promoting complex subunit 1 beta-sandwich" evidence="8">
    <location>
        <begin position="1070"/>
        <end position="1151"/>
    </location>
</feature>
<dbReference type="EMBL" id="KV417279">
    <property type="protein sequence ID" value="KZO97634.1"/>
    <property type="molecule type" value="Genomic_DNA"/>
</dbReference>
<dbReference type="PANTHER" id="PTHR12827:SF3">
    <property type="entry name" value="ANAPHASE-PROMOTING COMPLEX SUBUNIT 1"/>
    <property type="match status" value="1"/>
</dbReference>
<dbReference type="InterPro" id="IPR011989">
    <property type="entry name" value="ARM-like"/>
</dbReference>
<reference evidence="9 10" key="1">
    <citation type="journal article" date="2016" name="Mol. Biol. Evol.">
        <title>Comparative Genomics of Early-Diverging Mushroom-Forming Fungi Provides Insights into the Origins of Lignocellulose Decay Capabilities.</title>
        <authorList>
            <person name="Nagy L.G."/>
            <person name="Riley R."/>
            <person name="Tritt A."/>
            <person name="Adam C."/>
            <person name="Daum C."/>
            <person name="Floudas D."/>
            <person name="Sun H."/>
            <person name="Yadav J.S."/>
            <person name="Pangilinan J."/>
            <person name="Larsson K.H."/>
            <person name="Matsuura K."/>
            <person name="Barry K."/>
            <person name="Labutti K."/>
            <person name="Kuo R."/>
            <person name="Ohm R.A."/>
            <person name="Bhattacharya S.S."/>
            <person name="Shirouzu T."/>
            <person name="Yoshinaga Y."/>
            <person name="Martin F.M."/>
            <person name="Grigoriev I.V."/>
            <person name="Hibbett D.S."/>
        </authorList>
    </citation>
    <scope>NUCLEOTIDE SEQUENCE [LARGE SCALE GENOMIC DNA]</scope>
    <source>
        <strain evidence="9 10">TUFC12733</strain>
    </source>
</reference>
<dbReference type="GO" id="GO:0051301">
    <property type="term" value="P:cell division"/>
    <property type="evidence" value="ECO:0007669"/>
    <property type="project" value="UniProtKB-KW"/>
</dbReference>
<dbReference type="OrthoDB" id="26401at2759"/>
<keyword evidence="4" id="KW-0498">Mitosis</keyword>
<dbReference type="GO" id="GO:0031145">
    <property type="term" value="P:anaphase-promoting complex-dependent catabolic process"/>
    <property type="evidence" value="ECO:0007669"/>
    <property type="project" value="TreeGrafter"/>
</dbReference>
<comment type="similarity">
    <text evidence="1">Belongs to the APC1 family.</text>
</comment>
<dbReference type="PANTHER" id="PTHR12827">
    <property type="entry name" value="MEIOTIC CHECKPOINT REGULATOR TSG24 FAMILY MEMBER"/>
    <property type="match status" value="1"/>
</dbReference>
<accession>A0A167NEQ6</accession>
<dbReference type="Pfam" id="PF18122">
    <property type="entry name" value="APC1_C"/>
    <property type="match status" value="1"/>
</dbReference>
<dbReference type="InterPro" id="IPR048971">
    <property type="entry name" value="Apc1_3rd"/>
</dbReference>
<dbReference type="GO" id="GO:0005680">
    <property type="term" value="C:anaphase-promoting complex"/>
    <property type="evidence" value="ECO:0007669"/>
    <property type="project" value="InterPro"/>
</dbReference>
<evidence type="ECO:0000313" key="10">
    <source>
        <dbReference type="Proteomes" id="UP000076738"/>
    </source>
</evidence>
<feature type="domain" description="Anaphase-promoting complex subunit 1 C-terminal" evidence="7">
    <location>
        <begin position="1201"/>
        <end position="1390"/>
    </location>
</feature>
<sequence length="1459" mass="162094">MSALSMTSMNATRVDVTDLLIVRPDGSLQVILTDEALLDFRLYRSTDSGGAISYDLRLIDPDDMWEADELPASGVEHAGGNSVTFTLQDGHKMVLDLEALASSPLTKSCLEAVCYALPQQESFSVIRKWLKETTKSTSGSDDFESLCNVLLEAYLPGDAPYCRPLEVEGEPSSWDQLSNTLTYDVMVQDPCLRCLRQAAPAPITYPTTARISAPSPYIAPLLLALHLLAEDYKAHTDKFEELTRIVRLVVRLATVAQRDWAQYWMRECPSAMDSSRLTAALQSATIDMRLDFPPPNLMAYTSSYFTQESKQRYFILPQIGKLFGLKISNILGAVDPCRRSSMLLEIYSALRSSQDGALHISQAVHLMSLYGLTPEQLNTVPLGMALPLWEALRKTRYRPPSTAPRRFYQLCGREDLAMTVFGTDKMLNMTESFKQRNEVCIWLETLRRLAHKMLSRLITNGNTASRTYVSLAGRAKEETTGVGDPHVRHFTDVRFPEDYRLREVETMLRSSRTCVIRVQDRPDASDHDLANEHQMLIMRIAERTLSLPLGRAALTFATVPTAQADSYTLPPLEFAVKILPQGSVLNLDGARLTDDVRYWTEFNNAVAAALRIAPATEGVDYSWIILLNKPPELSSKHAGFIYGLGLTGHLRSMLPFQAFGYLAPKHNFTTIAVLLGLAAAHCGTSNETVTQMISVHTPALLPPNSAELNIPVLTQAAGLMGLGLLYMGTRNRRMARVALQETSRKDLVKPGQTDEHRESYALTAGFAFGFIMVGKGAQSNPADMAMVQQLQLLIHGECPALNQVKYQKPNFDVTITAPAAIVALMLMFMRTERQDMADLLRPPKTREELTHYAPYLIMLRTIARSVIMWNSVSLKVEWLYANLPEFLARLLKKAPNAGQVLGQLDDACSLAYMYTIAGLCFGIGLRYVGSAEPEALTRLSMLHDAANKAMAAPMTGYDQRIKRFAYKECVGAIQLAMAMVAAGTGELSIFQRLRIAHGQYNSVRYGTHVATHLSLGLLFLGNGRYTLGNSNAAIACLIASLYPRFPNNAADNRAHPQLLRHLWVLAAEPRCLITRDVDTGKIVGLPIRLRKKERGVESALRMMAPSLLPEIEKIITLEVDSPRYSPLSLDIMNNARHRASMIRDQTMWVKRQPGFLTYEEDMRGTRNINLHTNVAYLDTLPLDFPSEQPLDPSVTEHLFSFIKSSAHSMRTVAFAKYLCRQIGDSPRENALFAFSHAALVECLALDKLNMLHAYLSVFLSRYDHPGDNMDAVTVVRSLRTAAALYETQYSRFMDEGMSVNRSVTLRPSLIQSALSEAEKKADALSLDPRFRTALQAYIRGEGLTPDPTSDDDSEPIAESSMQANDEDMGEVDEDVLARELAFFLAVYNFPSLKVLLEARERGRSASHALGGSSQVIAQIPAWFALILLKGSTAMSGAKQLPNEGITTRAVEEVIKAWTR</sequence>
<evidence type="ECO:0000256" key="5">
    <source>
        <dbReference type="ARBA" id="ARBA00023306"/>
    </source>
</evidence>
<protein>
    <submittedName>
        <fullName evidence="9">Uncharacterized protein</fullName>
    </submittedName>
</protein>
<feature type="region of interest" description="Disordered" evidence="6">
    <location>
        <begin position="1341"/>
        <end position="1368"/>
    </location>
</feature>
<evidence type="ECO:0000256" key="2">
    <source>
        <dbReference type="ARBA" id="ARBA00022618"/>
    </source>
</evidence>
<keyword evidence="2" id="KW-0132">Cell division</keyword>
<keyword evidence="10" id="KW-1185">Reference proteome</keyword>
<dbReference type="GO" id="GO:0060090">
    <property type="term" value="F:molecular adaptor activity"/>
    <property type="evidence" value="ECO:0007669"/>
    <property type="project" value="TreeGrafter"/>
</dbReference>
<dbReference type="STRING" id="1330018.A0A167NEQ6"/>
<evidence type="ECO:0000256" key="6">
    <source>
        <dbReference type="SAM" id="MobiDB-lite"/>
    </source>
</evidence>